<organism evidence="2 3">
    <name type="scientific">Hoeflea marina</name>
    <dbReference type="NCBI Taxonomy" id="274592"/>
    <lineage>
        <taxon>Bacteria</taxon>
        <taxon>Pseudomonadati</taxon>
        <taxon>Pseudomonadota</taxon>
        <taxon>Alphaproteobacteria</taxon>
        <taxon>Hyphomicrobiales</taxon>
        <taxon>Rhizobiaceae</taxon>
        <taxon>Hoeflea</taxon>
    </lineage>
</organism>
<evidence type="ECO:0000313" key="3">
    <source>
        <dbReference type="Proteomes" id="UP000246352"/>
    </source>
</evidence>
<dbReference type="InterPro" id="IPR015330">
    <property type="entry name" value="DNA_primase/pol_bifunc_N"/>
</dbReference>
<sequence length="516" mass="55046">MGNDDMMVATATDRIFRRATDSVENGFHLVMDDGDGGRGDWRTACWIAPSRAKVEAALTRKPEADIWIACGRSVAVVMVAADRRAAVEAELGRTGLCRRQADGRLALVYAAAGPIVCHRSPDIEVFGLASRVIAYRRDDGHSGDGGWLEGGPDRIPVSRLPAISNAEIRRLFERPDDLGAVSASSAMALRIDRSYLVDWLSSRSWLASQLALRLRKGRSQTRAISIGRLAPSIPATSRGLVTAPVSTSEANPGPGLPSGPAQAAPGAGFFADLAPQVAANGYSVVPVIARGKKLLERSHWRAGCCDIASADDVQRIAGSHPGAGVGLGCGSFVAAVDIDARVPERADAMEAVAREALGDTPLLRMGRWPRRVLLYRCREPVVTVRWQDLEVLGLGCHVLAYGIHPRTGKPYTWGAAGEPARTPIAELPCIGNEDVERFMRGAIARFGGSDEPVFGLDPRNFTPIVSSLGSLARLLLGSLVRNRAQRRAAAARLIAGRYYNTGTGLAIEWLPADSAG</sequence>
<dbReference type="RefSeq" id="WP_110030070.1">
    <property type="nucleotide sequence ID" value="NZ_QGTR01000001.1"/>
</dbReference>
<proteinExistence type="predicted"/>
<dbReference type="Proteomes" id="UP000246352">
    <property type="component" value="Unassembled WGS sequence"/>
</dbReference>
<dbReference type="Pfam" id="PF09250">
    <property type="entry name" value="Prim-Pol"/>
    <property type="match status" value="1"/>
</dbReference>
<gene>
    <name evidence="2" type="ORF">DFR52_101196</name>
</gene>
<dbReference type="AlphaFoldDB" id="A0A317PS00"/>
<protein>
    <submittedName>
        <fullName evidence="2">Bifunctional DNA primase/polymerase-like protein</fullName>
    </submittedName>
</protein>
<keyword evidence="3" id="KW-1185">Reference proteome</keyword>
<evidence type="ECO:0000259" key="1">
    <source>
        <dbReference type="SMART" id="SM00943"/>
    </source>
</evidence>
<accession>A0A317PS00</accession>
<feature type="domain" description="DNA primase/polymerase bifunctional N-terminal" evidence="1">
    <location>
        <begin position="274"/>
        <end position="428"/>
    </location>
</feature>
<reference evidence="2 3" key="1">
    <citation type="submission" date="2018-05" db="EMBL/GenBank/DDBJ databases">
        <title>Genomic Encyclopedia of Type Strains, Phase IV (KMG-IV): sequencing the most valuable type-strain genomes for metagenomic binning, comparative biology and taxonomic classification.</title>
        <authorList>
            <person name="Goeker M."/>
        </authorList>
    </citation>
    <scope>NUCLEOTIDE SEQUENCE [LARGE SCALE GENOMIC DNA]</scope>
    <source>
        <strain evidence="2 3">DSM 16791</strain>
    </source>
</reference>
<evidence type="ECO:0000313" key="2">
    <source>
        <dbReference type="EMBL" id="PWW03515.1"/>
    </source>
</evidence>
<dbReference type="SMART" id="SM00943">
    <property type="entry name" value="Prim-Pol"/>
    <property type="match status" value="1"/>
</dbReference>
<dbReference type="EMBL" id="QGTR01000001">
    <property type="protein sequence ID" value="PWW03515.1"/>
    <property type="molecule type" value="Genomic_DNA"/>
</dbReference>
<name>A0A317PS00_9HYPH</name>
<dbReference type="OrthoDB" id="1496333at2"/>
<comment type="caution">
    <text evidence="2">The sequence shown here is derived from an EMBL/GenBank/DDBJ whole genome shotgun (WGS) entry which is preliminary data.</text>
</comment>